<dbReference type="SUPFAM" id="SSF51556">
    <property type="entry name" value="Metallo-dependent hydrolases"/>
    <property type="match status" value="1"/>
</dbReference>
<accession>A0A848LA60</accession>
<proteinExistence type="predicted"/>
<dbReference type="InterPro" id="IPR011059">
    <property type="entry name" value="Metal-dep_hydrolase_composite"/>
</dbReference>
<gene>
    <name evidence="2" type="ORF">HG543_01670</name>
</gene>
<dbReference type="SUPFAM" id="SSF51338">
    <property type="entry name" value="Composite domain of metallo-dependent hydrolases"/>
    <property type="match status" value="1"/>
</dbReference>
<evidence type="ECO:0000313" key="3">
    <source>
        <dbReference type="Proteomes" id="UP000518300"/>
    </source>
</evidence>
<dbReference type="InterPro" id="IPR032466">
    <property type="entry name" value="Metal_Hydrolase"/>
</dbReference>
<evidence type="ECO:0000259" key="1">
    <source>
        <dbReference type="Pfam" id="PF01979"/>
    </source>
</evidence>
<dbReference type="RefSeq" id="WP_169342849.1">
    <property type="nucleotide sequence ID" value="NZ_JABBJJ010000004.1"/>
</dbReference>
<organism evidence="2 3">
    <name type="scientific">Pyxidicoccus fallax</name>
    <dbReference type="NCBI Taxonomy" id="394095"/>
    <lineage>
        <taxon>Bacteria</taxon>
        <taxon>Pseudomonadati</taxon>
        <taxon>Myxococcota</taxon>
        <taxon>Myxococcia</taxon>
        <taxon>Myxococcales</taxon>
        <taxon>Cystobacterineae</taxon>
        <taxon>Myxococcaceae</taxon>
        <taxon>Pyxidicoccus</taxon>
    </lineage>
</organism>
<dbReference type="InterPro" id="IPR006680">
    <property type="entry name" value="Amidohydro-rel"/>
</dbReference>
<sequence length="451" mass="48432">MRACWRSLSLRVLWGVVLAWWLPGEALAQQSAGPSKVAVRAARLFDGKNAKLLTDAVVLVEANRIKAVGSKLAIPEGTQVIDLGDVTLLPGLIDVHSHLLLSDNIALGPELTVSRLSTAERALLGVKLGREVLEVGFTMVRDAGNSGVNGDVALRDAIQKGWVEGPRISACTRALAPHGGQFRRLQPDAQGLIEQEYVTIAGADEARRAVRQAVYDGADCIKVIGDNGHNLLSEEELKVIVEEAHRMKRPVAVHTTTDESIRAAVAAGVDSIEHGYSLPEDVLAPMARKRIFLVPTYGSVEMCEEIDAMTGDEAMKRMRRERCRNAIKQGHAQFRRAVAAGVRVAMGSDSYTEPPGKTRGDSTLAYLLAYEEAGLSAVDVLRAATSSAAELLRVQDRLGSLEAGKLADVIAVQGNPLKDLSSLKQVRFVMKDGKVVVAPVEKTGQVTAPAH</sequence>
<keyword evidence="3" id="KW-1185">Reference proteome</keyword>
<comment type="caution">
    <text evidence="2">The sequence shown here is derived from an EMBL/GenBank/DDBJ whole genome shotgun (WGS) entry which is preliminary data.</text>
</comment>
<dbReference type="AlphaFoldDB" id="A0A848LA60"/>
<dbReference type="InterPro" id="IPR051781">
    <property type="entry name" value="Metallo-dep_Hydrolase"/>
</dbReference>
<dbReference type="EMBL" id="JABBJJ010000004">
    <property type="protein sequence ID" value="NMO13573.1"/>
    <property type="molecule type" value="Genomic_DNA"/>
</dbReference>
<feature type="domain" description="Amidohydrolase-related" evidence="1">
    <location>
        <begin position="87"/>
        <end position="436"/>
    </location>
</feature>
<dbReference type="GO" id="GO:0016810">
    <property type="term" value="F:hydrolase activity, acting on carbon-nitrogen (but not peptide) bonds"/>
    <property type="evidence" value="ECO:0007669"/>
    <property type="project" value="InterPro"/>
</dbReference>
<dbReference type="Gene3D" id="3.20.20.140">
    <property type="entry name" value="Metal-dependent hydrolases"/>
    <property type="match status" value="1"/>
</dbReference>
<dbReference type="PANTHER" id="PTHR43135:SF3">
    <property type="entry name" value="ALPHA-D-RIBOSE 1-METHYLPHOSPHONATE 5-TRIPHOSPHATE DIPHOSPHATASE"/>
    <property type="match status" value="1"/>
</dbReference>
<protein>
    <submittedName>
        <fullName evidence="2">Amidohydrolase family protein</fullName>
    </submittedName>
</protein>
<evidence type="ECO:0000313" key="2">
    <source>
        <dbReference type="EMBL" id="NMO13573.1"/>
    </source>
</evidence>
<dbReference type="Proteomes" id="UP000518300">
    <property type="component" value="Unassembled WGS sequence"/>
</dbReference>
<reference evidence="2 3" key="1">
    <citation type="submission" date="2020-04" db="EMBL/GenBank/DDBJ databases">
        <title>Draft genome of Pyxidicoccus fallax type strain.</title>
        <authorList>
            <person name="Whitworth D.E."/>
        </authorList>
    </citation>
    <scope>NUCLEOTIDE SEQUENCE [LARGE SCALE GENOMIC DNA]</scope>
    <source>
        <strain evidence="2 3">DSM 14698</strain>
    </source>
</reference>
<dbReference type="InterPro" id="IPR057744">
    <property type="entry name" value="OTAase-like"/>
</dbReference>
<dbReference type="PANTHER" id="PTHR43135">
    <property type="entry name" value="ALPHA-D-RIBOSE 1-METHYLPHOSPHONATE 5-TRIPHOSPHATE DIPHOSPHATASE"/>
    <property type="match status" value="1"/>
</dbReference>
<dbReference type="CDD" id="cd01299">
    <property type="entry name" value="Met_dep_hydrolase_A"/>
    <property type="match status" value="1"/>
</dbReference>
<keyword evidence="2" id="KW-0378">Hydrolase</keyword>
<name>A0A848LA60_9BACT</name>
<dbReference type="Gene3D" id="2.30.40.10">
    <property type="entry name" value="Urease, subunit C, domain 1"/>
    <property type="match status" value="1"/>
</dbReference>
<dbReference type="Pfam" id="PF01979">
    <property type="entry name" value="Amidohydro_1"/>
    <property type="match status" value="1"/>
</dbReference>